<dbReference type="AlphaFoldDB" id="A0AAV3ZWF5"/>
<keyword evidence="2" id="KW-1185">Reference proteome</keyword>
<proteinExistence type="predicted"/>
<gene>
    <name evidence="1" type="ORF">PoB_002526300</name>
</gene>
<dbReference type="EMBL" id="BLXT01002861">
    <property type="protein sequence ID" value="GFN98757.1"/>
    <property type="molecule type" value="Genomic_DNA"/>
</dbReference>
<name>A0AAV3ZWF5_9GAST</name>
<reference evidence="1 2" key="1">
    <citation type="journal article" date="2021" name="Elife">
        <title>Chloroplast acquisition without the gene transfer in kleptoplastic sea slugs, Plakobranchus ocellatus.</title>
        <authorList>
            <person name="Maeda T."/>
            <person name="Takahashi S."/>
            <person name="Yoshida T."/>
            <person name="Shimamura S."/>
            <person name="Takaki Y."/>
            <person name="Nagai Y."/>
            <person name="Toyoda A."/>
            <person name="Suzuki Y."/>
            <person name="Arimoto A."/>
            <person name="Ishii H."/>
            <person name="Satoh N."/>
            <person name="Nishiyama T."/>
            <person name="Hasebe M."/>
            <person name="Maruyama T."/>
            <person name="Minagawa J."/>
            <person name="Obokata J."/>
            <person name="Shigenobu S."/>
        </authorList>
    </citation>
    <scope>NUCLEOTIDE SEQUENCE [LARGE SCALE GENOMIC DNA]</scope>
</reference>
<sequence length="89" mass="9578">MGILDSLPQWGLGPVSGLNLWLLISGLSCARKSTRSAIEGRIFPTSALRFRNDHGLLASIIEDITQRSACSFIQAAAVMVVFTAYHTSA</sequence>
<protein>
    <recommendedName>
        <fullName evidence="3">Secreted protein</fullName>
    </recommendedName>
</protein>
<dbReference type="Proteomes" id="UP000735302">
    <property type="component" value="Unassembled WGS sequence"/>
</dbReference>
<evidence type="ECO:0000313" key="1">
    <source>
        <dbReference type="EMBL" id="GFN98757.1"/>
    </source>
</evidence>
<evidence type="ECO:0000313" key="2">
    <source>
        <dbReference type="Proteomes" id="UP000735302"/>
    </source>
</evidence>
<evidence type="ECO:0008006" key="3">
    <source>
        <dbReference type="Google" id="ProtNLM"/>
    </source>
</evidence>
<accession>A0AAV3ZWF5</accession>
<comment type="caution">
    <text evidence="1">The sequence shown here is derived from an EMBL/GenBank/DDBJ whole genome shotgun (WGS) entry which is preliminary data.</text>
</comment>
<organism evidence="1 2">
    <name type="scientific">Plakobranchus ocellatus</name>
    <dbReference type="NCBI Taxonomy" id="259542"/>
    <lineage>
        <taxon>Eukaryota</taxon>
        <taxon>Metazoa</taxon>
        <taxon>Spiralia</taxon>
        <taxon>Lophotrochozoa</taxon>
        <taxon>Mollusca</taxon>
        <taxon>Gastropoda</taxon>
        <taxon>Heterobranchia</taxon>
        <taxon>Euthyneura</taxon>
        <taxon>Panpulmonata</taxon>
        <taxon>Sacoglossa</taxon>
        <taxon>Placobranchoidea</taxon>
        <taxon>Plakobranchidae</taxon>
        <taxon>Plakobranchus</taxon>
    </lineage>
</organism>